<dbReference type="InterPro" id="IPR013830">
    <property type="entry name" value="SGNH_hydro"/>
</dbReference>
<evidence type="ECO:0000313" key="3">
    <source>
        <dbReference type="EMBL" id="GLI26801.1"/>
    </source>
</evidence>
<sequence>MFHSYAAIGDSFTEGVGDELPDGSVRGWADFVALGLAEHAAAQSTGPVRYANLAIRGRKLGPILDEQLEPAVALAPEVISLNGGGNDILRPKITVPEVAGRLRGAVDRMREAGIHVLLLSGANPTDHLPLGNVFGRRGDALAEEVFGWGELDGVTTVNNWADAGLRDIRYWSADRLHLNALGHARVASNVLTAIGVPVPGEWGVEEVAAAPPAGRSRNTAAYYREFVMPWIGRRLTGRSSGDGRTAKRPTLEPVPLTTTG</sequence>
<comment type="caution">
    <text evidence="3">The sequence shown here is derived from an EMBL/GenBank/DDBJ whole genome shotgun (WGS) entry which is preliminary data.</text>
</comment>
<dbReference type="Pfam" id="PF13472">
    <property type="entry name" value="Lipase_GDSL_2"/>
    <property type="match status" value="1"/>
</dbReference>
<dbReference type="EMBL" id="BSDP01000001">
    <property type="protein sequence ID" value="GLI26801.1"/>
    <property type="molecule type" value="Genomic_DNA"/>
</dbReference>
<evidence type="ECO:0000256" key="1">
    <source>
        <dbReference type="SAM" id="MobiDB-lite"/>
    </source>
</evidence>
<feature type="region of interest" description="Disordered" evidence="1">
    <location>
        <begin position="238"/>
        <end position="260"/>
    </location>
</feature>
<evidence type="ECO:0000259" key="2">
    <source>
        <dbReference type="Pfam" id="PF13472"/>
    </source>
</evidence>
<reference evidence="3" key="1">
    <citation type="submission" date="2022-12" db="EMBL/GenBank/DDBJ databases">
        <title>Reference genome sequencing for broad-spectrum identification of bacterial and archaeal isolates by mass spectrometry.</title>
        <authorList>
            <person name="Sekiguchi Y."/>
            <person name="Tourlousse D.M."/>
        </authorList>
    </citation>
    <scope>NUCLEOTIDE SEQUENCE</scope>
    <source>
        <strain evidence="3">14</strain>
    </source>
</reference>
<keyword evidence="4" id="KW-1185">Reference proteome</keyword>
<dbReference type="PANTHER" id="PTHR43784">
    <property type="entry name" value="GDSL-LIKE LIPASE/ACYLHYDROLASE, PUTATIVE (AFU_ORTHOLOGUE AFUA_2G00820)-RELATED"/>
    <property type="match status" value="1"/>
</dbReference>
<dbReference type="RefSeq" id="WP_281882814.1">
    <property type="nucleotide sequence ID" value="NZ_BSDP01000001.1"/>
</dbReference>
<dbReference type="CDD" id="cd01832">
    <property type="entry name" value="SGNH_hydrolase_like_1"/>
    <property type="match status" value="1"/>
</dbReference>
<dbReference type="PANTHER" id="PTHR43784:SF2">
    <property type="entry name" value="GDSL-LIKE LIPASE_ACYLHYDROLASE, PUTATIVE (AFU_ORTHOLOGUE AFUA_2G00820)-RELATED"/>
    <property type="match status" value="1"/>
</dbReference>
<dbReference type="AlphaFoldDB" id="A0A9W6CQ54"/>
<evidence type="ECO:0000313" key="4">
    <source>
        <dbReference type="Proteomes" id="UP001144396"/>
    </source>
</evidence>
<dbReference type="InterPro" id="IPR053140">
    <property type="entry name" value="GDSL_Rv0518-like"/>
</dbReference>
<dbReference type="Proteomes" id="UP001144396">
    <property type="component" value="Unassembled WGS sequence"/>
</dbReference>
<name>A0A9W6CQ54_9MICO</name>
<dbReference type="InterPro" id="IPR036514">
    <property type="entry name" value="SGNH_hydro_sf"/>
</dbReference>
<accession>A0A9W6CQ54</accession>
<dbReference type="Gene3D" id="3.40.50.1110">
    <property type="entry name" value="SGNH hydrolase"/>
    <property type="match status" value="1"/>
</dbReference>
<protein>
    <submittedName>
        <fullName evidence="3">Lipase</fullName>
    </submittedName>
</protein>
<proteinExistence type="predicted"/>
<dbReference type="SUPFAM" id="SSF52266">
    <property type="entry name" value="SGNH hydrolase"/>
    <property type="match status" value="1"/>
</dbReference>
<organism evidence="3 4">
    <name type="scientific">Agromyces rhizosphaerae</name>
    <dbReference type="NCBI Taxonomy" id="88374"/>
    <lineage>
        <taxon>Bacteria</taxon>
        <taxon>Bacillati</taxon>
        <taxon>Actinomycetota</taxon>
        <taxon>Actinomycetes</taxon>
        <taxon>Micrococcales</taxon>
        <taxon>Microbacteriaceae</taxon>
        <taxon>Agromyces</taxon>
    </lineage>
</organism>
<gene>
    <name evidence="3" type="ORF">ARHIZOSPH14_10430</name>
</gene>
<feature type="domain" description="SGNH hydrolase-type esterase" evidence="2">
    <location>
        <begin position="7"/>
        <end position="185"/>
    </location>
</feature>